<comment type="caution">
    <text evidence="2">The sequence shown here is derived from an EMBL/GenBank/DDBJ whole genome shotgun (WGS) entry which is preliminary data.</text>
</comment>
<evidence type="ECO:0000256" key="1">
    <source>
        <dbReference type="SAM" id="Coils"/>
    </source>
</evidence>
<dbReference type="AlphaFoldDB" id="A0A0F9IJ80"/>
<sequence>MAVKKLDDENLEITTESKTQISKTHLLEQNVEIDRQIQELQESKERNNVLLSEFE</sequence>
<keyword evidence="1" id="KW-0175">Coiled coil</keyword>
<dbReference type="EMBL" id="LAZR01019074">
    <property type="protein sequence ID" value="KKL93880.1"/>
    <property type="molecule type" value="Genomic_DNA"/>
</dbReference>
<protein>
    <submittedName>
        <fullName evidence="2">Uncharacterized protein</fullName>
    </submittedName>
</protein>
<accession>A0A0F9IJ80</accession>
<gene>
    <name evidence="2" type="ORF">LCGC14_1870210</name>
</gene>
<evidence type="ECO:0000313" key="2">
    <source>
        <dbReference type="EMBL" id="KKL93880.1"/>
    </source>
</evidence>
<name>A0A0F9IJ80_9ZZZZ</name>
<proteinExistence type="predicted"/>
<reference evidence="2" key="1">
    <citation type="journal article" date="2015" name="Nature">
        <title>Complex archaea that bridge the gap between prokaryotes and eukaryotes.</title>
        <authorList>
            <person name="Spang A."/>
            <person name="Saw J.H."/>
            <person name="Jorgensen S.L."/>
            <person name="Zaremba-Niedzwiedzka K."/>
            <person name="Martijn J."/>
            <person name="Lind A.E."/>
            <person name="van Eijk R."/>
            <person name="Schleper C."/>
            <person name="Guy L."/>
            <person name="Ettema T.J."/>
        </authorList>
    </citation>
    <scope>NUCLEOTIDE SEQUENCE</scope>
</reference>
<organism evidence="2">
    <name type="scientific">marine sediment metagenome</name>
    <dbReference type="NCBI Taxonomy" id="412755"/>
    <lineage>
        <taxon>unclassified sequences</taxon>
        <taxon>metagenomes</taxon>
        <taxon>ecological metagenomes</taxon>
    </lineage>
</organism>
<feature type="coiled-coil region" evidence="1">
    <location>
        <begin position="23"/>
        <end position="53"/>
    </location>
</feature>